<name>A0A5D4MC39_9BACI</name>
<evidence type="ECO:0008006" key="4">
    <source>
        <dbReference type="Google" id="ProtNLM"/>
    </source>
</evidence>
<comment type="caution">
    <text evidence="2">The sequence shown here is derived from an EMBL/GenBank/DDBJ whole genome shotgun (WGS) entry which is preliminary data.</text>
</comment>
<organism evidence="2 3">
    <name type="scientific">Rossellomorea vietnamensis</name>
    <dbReference type="NCBI Taxonomy" id="218284"/>
    <lineage>
        <taxon>Bacteria</taxon>
        <taxon>Bacillati</taxon>
        <taxon>Bacillota</taxon>
        <taxon>Bacilli</taxon>
        <taxon>Bacillales</taxon>
        <taxon>Bacillaceae</taxon>
        <taxon>Rossellomorea</taxon>
    </lineage>
</organism>
<evidence type="ECO:0000313" key="2">
    <source>
        <dbReference type="EMBL" id="TYR99206.1"/>
    </source>
</evidence>
<proteinExistence type="predicted"/>
<dbReference type="RefSeq" id="WP_148953837.1">
    <property type="nucleotide sequence ID" value="NZ_VTEG01000006.1"/>
</dbReference>
<keyword evidence="1" id="KW-0732">Signal</keyword>
<reference evidence="2 3" key="1">
    <citation type="submission" date="2019-08" db="EMBL/GenBank/DDBJ databases">
        <title>Bacillus genomes from the desert of Cuatro Cienegas, Coahuila.</title>
        <authorList>
            <person name="Olmedo-Alvarez G."/>
        </authorList>
    </citation>
    <scope>NUCLEOTIDE SEQUENCE [LARGE SCALE GENOMIC DNA]</scope>
    <source>
        <strain evidence="2 3">CH128b_4D</strain>
    </source>
</reference>
<evidence type="ECO:0000256" key="1">
    <source>
        <dbReference type="SAM" id="SignalP"/>
    </source>
</evidence>
<dbReference type="Proteomes" id="UP000325182">
    <property type="component" value="Unassembled WGS sequence"/>
</dbReference>
<feature type="chain" id="PRO_5038949424" description="Lipoprotein" evidence="1">
    <location>
        <begin position="21"/>
        <end position="169"/>
    </location>
</feature>
<evidence type="ECO:0000313" key="3">
    <source>
        <dbReference type="Proteomes" id="UP000325182"/>
    </source>
</evidence>
<feature type="signal peptide" evidence="1">
    <location>
        <begin position="1"/>
        <end position="20"/>
    </location>
</feature>
<dbReference type="AlphaFoldDB" id="A0A5D4MC39"/>
<accession>A0A5D4MC39</accession>
<sequence length="169" mass="19335">MKWKIWLLSLFFFLSGCSSIPDLEEYNGKSLRIGVISDPPEVREENITFSEIAFHEIENKTAKEHDAIFVTKEHLYQASEGKSSEVYLNSAIPVFFIESSSHIPFTVDESEFGQNWEWSPGNNFAVGIFSSTESDSLNSWGYGQYNDEKTNEHVKGVFSRIFTTIEELK</sequence>
<dbReference type="EMBL" id="VTEG01000006">
    <property type="protein sequence ID" value="TYR99206.1"/>
    <property type="molecule type" value="Genomic_DNA"/>
</dbReference>
<dbReference type="PROSITE" id="PS51257">
    <property type="entry name" value="PROKAR_LIPOPROTEIN"/>
    <property type="match status" value="1"/>
</dbReference>
<gene>
    <name evidence="2" type="ORF">FZC84_10610</name>
</gene>
<protein>
    <recommendedName>
        <fullName evidence="4">Lipoprotein</fullName>
    </recommendedName>
</protein>